<dbReference type="RefSeq" id="WP_397540347.1">
    <property type="nucleotide sequence ID" value="NZ_CP025184.1"/>
</dbReference>
<geneLocation type="plasmid" evidence="1">
    <name>p3-AD2</name>
</geneLocation>
<gene>
    <name evidence="1" type="ORF">RADP37_05503</name>
</gene>
<accession>A0A4Y1MR78</accession>
<proteinExistence type="predicted"/>
<dbReference type="NCBIfam" id="NF047386">
    <property type="entry name" value="T4SS_SepA_fam"/>
    <property type="match status" value="1"/>
</dbReference>
<name>A0A4Y1MR78_9PROT</name>
<protein>
    <submittedName>
        <fullName evidence="1">Uncharacterized protein</fullName>
    </submittedName>
</protein>
<dbReference type="AlphaFoldDB" id="A0A4Y1MR78"/>
<evidence type="ECO:0000313" key="1">
    <source>
        <dbReference type="EMBL" id="AWV20014.1"/>
    </source>
</evidence>
<dbReference type="EMBL" id="CP025184">
    <property type="protein sequence ID" value="AWV20014.1"/>
    <property type="molecule type" value="Genomic_DNA"/>
</dbReference>
<organism evidence="1">
    <name type="scientific">Roseomonas mucosa</name>
    <dbReference type="NCBI Taxonomy" id="207340"/>
    <lineage>
        <taxon>Bacteria</taxon>
        <taxon>Pseudomonadati</taxon>
        <taxon>Pseudomonadota</taxon>
        <taxon>Alphaproteobacteria</taxon>
        <taxon>Acetobacterales</taxon>
        <taxon>Roseomonadaceae</taxon>
        <taxon>Roseomonas</taxon>
    </lineage>
</organism>
<sequence>MPVLRVSDATFADLRTISTWFGTTKPSETIERLVREAMEELGIERDDEPDEATVKTSTGSMEFRTAPGLAFTKPLAATINDKTIRNPRWSSILLTMIAQVKAKGFEGKKLVAELAVPAKAEKYEDDGFKYHPDLGISVQGQSAADAWKEVDRLATKWRIPVTVEFWWRQNPKAQYPGQTGILRSGAAKIAAKGG</sequence>
<keyword evidence="1" id="KW-0614">Plasmid</keyword>
<reference evidence="1" key="1">
    <citation type="submission" date="2017-12" db="EMBL/GenBank/DDBJ databases">
        <authorList>
            <person name="Martens C."/>
            <person name="Dahlstrom E."/>
            <person name="Barbian K."/>
            <person name="Sykora L."/>
            <person name="Ricklefs S."/>
            <person name="Bruno D."/>
            <person name="Anzick I."/>
            <person name="Myles I."/>
            <person name="Datta S.K."/>
        </authorList>
    </citation>
    <scope>NUCLEOTIDE SEQUENCE</scope>
    <source>
        <strain evidence="1">AD2</strain>
        <plasmid evidence="1">p3-AD2</plasmid>
    </source>
</reference>